<keyword evidence="2" id="KW-0805">Transcription regulation</keyword>
<accession>A0AAW1XJK3</accession>
<evidence type="ECO:0000313" key="10">
    <source>
        <dbReference type="Proteomes" id="UP001457282"/>
    </source>
</evidence>
<evidence type="ECO:0000313" key="9">
    <source>
        <dbReference type="EMBL" id="KAK9936501.1"/>
    </source>
</evidence>
<protein>
    <submittedName>
        <fullName evidence="9">Uncharacterized protein</fullName>
    </submittedName>
</protein>
<dbReference type="PANTHER" id="PTHR47288:SF1">
    <property type="entry name" value="WUSCHEL-RELATED HOMEOBOX 9"/>
    <property type="match status" value="1"/>
</dbReference>
<dbReference type="EMBL" id="JBEDUW010000003">
    <property type="protein sequence ID" value="KAK9936501.1"/>
    <property type="molecule type" value="Genomic_DNA"/>
</dbReference>
<name>A0AAW1XJK3_RUBAR</name>
<dbReference type="InterPro" id="IPR044557">
    <property type="entry name" value="WOX8/9-like"/>
</dbReference>
<dbReference type="GO" id="GO:0003700">
    <property type="term" value="F:DNA-binding transcription factor activity"/>
    <property type="evidence" value="ECO:0007669"/>
    <property type="project" value="InterPro"/>
</dbReference>
<keyword evidence="3" id="KW-0238">DNA-binding</keyword>
<proteinExistence type="inferred from homology"/>
<keyword evidence="4" id="KW-0371">Homeobox</keyword>
<keyword evidence="10" id="KW-1185">Reference proteome</keyword>
<keyword evidence="6" id="KW-0539">Nucleus</keyword>
<evidence type="ECO:0000256" key="5">
    <source>
        <dbReference type="ARBA" id="ARBA00023163"/>
    </source>
</evidence>
<comment type="caution">
    <text evidence="9">The sequence shown here is derived from an EMBL/GenBank/DDBJ whole genome shotgun (WGS) entry which is preliminary data.</text>
</comment>
<feature type="region of interest" description="Disordered" evidence="8">
    <location>
        <begin position="1"/>
        <end position="20"/>
    </location>
</feature>
<evidence type="ECO:0000256" key="8">
    <source>
        <dbReference type="SAM" id="MobiDB-lite"/>
    </source>
</evidence>
<evidence type="ECO:0000256" key="4">
    <source>
        <dbReference type="ARBA" id="ARBA00023155"/>
    </source>
</evidence>
<gene>
    <name evidence="9" type="ORF">M0R45_013340</name>
</gene>
<evidence type="ECO:0000256" key="6">
    <source>
        <dbReference type="ARBA" id="ARBA00023242"/>
    </source>
</evidence>
<evidence type="ECO:0000256" key="3">
    <source>
        <dbReference type="ARBA" id="ARBA00023125"/>
    </source>
</evidence>
<evidence type="ECO:0000256" key="2">
    <source>
        <dbReference type="ARBA" id="ARBA00023015"/>
    </source>
</evidence>
<dbReference type="Proteomes" id="UP001457282">
    <property type="component" value="Unassembled WGS sequence"/>
</dbReference>
<dbReference type="GO" id="GO:0050793">
    <property type="term" value="P:regulation of developmental process"/>
    <property type="evidence" value="ECO:0007669"/>
    <property type="project" value="InterPro"/>
</dbReference>
<keyword evidence="5" id="KW-0804">Transcription</keyword>
<comment type="similarity">
    <text evidence="7">Belongs to the WUS homeobox family.</text>
</comment>
<reference evidence="9 10" key="1">
    <citation type="journal article" date="2023" name="G3 (Bethesda)">
        <title>A chromosome-length genome assembly and annotation of blackberry (Rubus argutus, cv. 'Hillquist').</title>
        <authorList>
            <person name="Bruna T."/>
            <person name="Aryal R."/>
            <person name="Dudchenko O."/>
            <person name="Sargent D.J."/>
            <person name="Mead D."/>
            <person name="Buti M."/>
            <person name="Cavallini A."/>
            <person name="Hytonen T."/>
            <person name="Andres J."/>
            <person name="Pham M."/>
            <person name="Weisz D."/>
            <person name="Mascagni F."/>
            <person name="Usai G."/>
            <person name="Natali L."/>
            <person name="Bassil N."/>
            <person name="Fernandez G.E."/>
            <person name="Lomsadze A."/>
            <person name="Armour M."/>
            <person name="Olukolu B."/>
            <person name="Poorten T."/>
            <person name="Britton C."/>
            <person name="Davik J."/>
            <person name="Ashrafi H."/>
            <person name="Aiden E.L."/>
            <person name="Borodovsky M."/>
            <person name="Worthington M."/>
        </authorList>
    </citation>
    <scope>NUCLEOTIDE SEQUENCE [LARGE SCALE GENOMIC DNA]</scope>
    <source>
        <strain evidence="9">PI 553951</strain>
    </source>
</reference>
<evidence type="ECO:0000256" key="7">
    <source>
        <dbReference type="ARBA" id="ARBA00024040"/>
    </source>
</evidence>
<evidence type="ECO:0000256" key="1">
    <source>
        <dbReference type="ARBA" id="ARBA00022473"/>
    </source>
</evidence>
<keyword evidence="1" id="KW-0217">Developmental protein</keyword>
<feature type="region of interest" description="Disordered" evidence="8">
    <location>
        <begin position="26"/>
        <end position="69"/>
    </location>
</feature>
<organism evidence="9 10">
    <name type="scientific">Rubus argutus</name>
    <name type="common">Southern blackberry</name>
    <dbReference type="NCBI Taxonomy" id="59490"/>
    <lineage>
        <taxon>Eukaryota</taxon>
        <taxon>Viridiplantae</taxon>
        <taxon>Streptophyta</taxon>
        <taxon>Embryophyta</taxon>
        <taxon>Tracheophyta</taxon>
        <taxon>Spermatophyta</taxon>
        <taxon>Magnoliopsida</taxon>
        <taxon>eudicotyledons</taxon>
        <taxon>Gunneridae</taxon>
        <taxon>Pentapetalae</taxon>
        <taxon>rosids</taxon>
        <taxon>fabids</taxon>
        <taxon>Rosales</taxon>
        <taxon>Rosaceae</taxon>
        <taxon>Rosoideae</taxon>
        <taxon>Rosoideae incertae sedis</taxon>
        <taxon>Rubus</taxon>
    </lineage>
</organism>
<dbReference type="GO" id="GO:0003677">
    <property type="term" value="F:DNA binding"/>
    <property type="evidence" value="ECO:0007669"/>
    <property type="project" value="UniProtKB-KW"/>
</dbReference>
<dbReference type="AlphaFoldDB" id="A0AAW1XJK3"/>
<sequence>MSSSNRHWPSMFKSKPTHHQWQHDVINPSLVPNGSCHRPQYTTTTTQQQGSKIKGLRSRSRGGTLGRSRFGFWKRSLTPGW</sequence>
<dbReference type="PANTHER" id="PTHR47288">
    <property type="entry name" value="WUSCHEL-RELATED HOMEOBOX 9"/>
    <property type="match status" value="1"/>
</dbReference>